<evidence type="ECO:0000313" key="4">
    <source>
        <dbReference type="Proteomes" id="UP000827892"/>
    </source>
</evidence>
<feature type="transmembrane region" description="Helical" evidence="1">
    <location>
        <begin position="85"/>
        <end position="106"/>
    </location>
</feature>
<evidence type="ECO:0000256" key="2">
    <source>
        <dbReference type="SAM" id="SignalP"/>
    </source>
</evidence>
<sequence>MRSILVLIPLLCALCVAQEDEGAKFLDATVDDISTFNRTDCVLFFLAKKQDGREIVMPIEHRPEQYKNWNGRYICLPEQHSHDTFLYIIIVILVILIVTGIIGFFCRENKDRVRSFTHELIPRDWENLGVVRFFRTGSNNQEQRVEIHPPAEEARLQDEPQV</sequence>
<keyword evidence="2" id="KW-0732">Signal</keyword>
<keyword evidence="1" id="KW-0472">Membrane</keyword>
<feature type="chain" id="PRO_5042285394" evidence="2">
    <location>
        <begin position="18"/>
        <end position="162"/>
    </location>
</feature>
<name>A0AAE9ACM2_CAEBR</name>
<accession>A0AAE9ACM2</accession>
<evidence type="ECO:0000313" key="3">
    <source>
        <dbReference type="EMBL" id="ULT92054.1"/>
    </source>
</evidence>
<dbReference type="AlphaFoldDB" id="A0AAE9ACM2"/>
<organism evidence="3 4">
    <name type="scientific">Caenorhabditis briggsae</name>
    <dbReference type="NCBI Taxonomy" id="6238"/>
    <lineage>
        <taxon>Eukaryota</taxon>
        <taxon>Metazoa</taxon>
        <taxon>Ecdysozoa</taxon>
        <taxon>Nematoda</taxon>
        <taxon>Chromadorea</taxon>
        <taxon>Rhabditida</taxon>
        <taxon>Rhabditina</taxon>
        <taxon>Rhabditomorpha</taxon>
        <taxon>Rhabditoidea</taxon>
        <taxon>Rhabditidae</taxon>
        <taxon>Peloderinae</taxon>
        <taxon>Caenorhabditis</taxon>
    </lineage>
</organism>
<dbReference type="Proteomes" id="UP000827892">
    <property type="component" value="Chromosome V"/>
</dbReference>
<dbReference type="EMBL" id="CP090895">
    <property type="protein sequence ID" value="ULT92054.1"/>
    <property type="molecule type" value="Genomic_DNA"/>
</dbReference>
<gene>
    <name evidence="3" type="ORF">L3Y34_009634</name>
</gene>
<proteinExistence type="predicted"/>
<reference evidence="3 4" key="1">
    <citation type="submission" date="2022-02" db="EMBL/GenBank/DDBJ databases">
        <title>Chromosome-level reference genomes for two strains of Caenorhabditis briggsae: an improved platform for comparative genomics.</title>
        <authorList>
            <person name="Stevens L."/>
            <person name="Andersen E.C."/>
        </authorList>
    </citation>
    <scope>NUCLEOTIDE SEQUENCE [LARGE SCALE GENOMIC DNA]</scope>
    <source>
        <strain evidence="3">QX1410_ONT</strain>
        <tissue evidence="3">Whole-organism</tissue>
    </source>
</reference>
<keyword evidence="1" id="KW-0812">Transmembrane</keyword>
<evidence type="ECO:0000256" key="1">
    <source>
        <dbReference type="SAM" id="Phobius"/>
    </source>
</evidence>
<protein>
    <submittedName>
        <fullName evidence="3">Uncharacterized protein</fullName>
    </submittedName>
</protein>
<feature type="signal peptide" evidence="2">
    <location>
        <begin position="1"/>
        <end position="17"/>
    </location>
</feature>
<keyword evidence="1" id="KW-1133">Transmembrane helix</keyword>